<dbReference type="Gene3D" id="3.40.50.300">
    <property type="entry name" value="P-loop containing nucleotide triphosphate hydrolases"/>
    <property type="match status" value="1"/>
</dbReference>
<dbReference type="GO" id="GO:0005524">
    <property type="term" value="F:ATP binding"/>
    <property type="evidence" value="ECO:0007669"/>
    <property type="project" value="UniProtKB-KW"/>
</dbReference>
<dbReference type="GO" id="GO:0016887">
    <property type="term" value="F:ATP hydrolysis activity"/>
    <property type="evidence" value="ECO:0007669"/>
    <property type="project" value="InterPro"/>
</dbReference>
<keyword evidence="5" id="KW-1185">Reference proteome</keyword>
<dbReference type="PROSITE" id="PS00211">
    <property type="entry name" value="ABC_TRANSPORTER_1"/>
    <property type="match status" value="1"/>
</dbReference>
<dbReference type="PROSITE" id="PS50893">
    <property type="entry name" value="ABC_TRANSPORTER_2"/>
    <property type="match status" value="1"/>
</dbReference>
<gene>
    <name evidence="4" type="ORF">EHE19_001300</name>
</gene>
<dbReference type="KEGG" id="rher:EHE19_001300"/>
<dbReference type="InterPro" id="IPR003439">
    <property type="entry name" value="ABC_transporter-like_ATP-bd"/>
</dbReference>
<organism evidence="4 5">
    <name type="scientific">Ruminiclostridium herbifermentans</name>
    <dbReference type="NCBI Taxonomy" id="2488810"/>
    <lineage>
        <taxon>Bacteria</taxon>
        <taxon>Bacillati</taxon>
        <taxon>Bacillota</taxon>
        <taxon>Clostridia</taxon>
        <taxon>Eubacteriales</taxon>
        <taxon>Oscillospiraceae</taxon>
        <taxon>Ruminiclostridium</taxon>
    </lineage>
</organism>
<keyword evidence="1" id="KW-0813">Transport</keyword>
<evidence type="ECO:0000256" key="3">
    <source>
        <dbReference type="ARBA" id="ARBA00022840"/>
    </source>
</evidence>
<dbReference type="SMART" id="SM00382">
    <property type="entry name" value="AAA"/>
    <property type="match status" value="1"/>
</dbReference>
<protein>
    <submittedName>
        <fullName evidence="4">ATP-binding cassette domain-containing protein</fullName>
    </submittedName>
</protein>
<proteinExistence type="predicted"/>
<dbReference type="OrthoDB" id="9802264at2"/>
<dbReference type="InterPro" id="IPR017871">
    <property type="entry name" value="ABC_transporter-like_CS"/>
</dbReference>
<evidence type="ECO:0000313" key="5">
    <source>
        <dbReference type="Proteomes" id="UP000306409"/>
    </source>
</evidence>
<keyword evidence="2" id="KW-0547">Nucleotide-binding</keyword>
<keyword evidence="3 4" id="KW-0067">ATP-binding</keyword>
<evidence type="ECO:0000313" key="4">
    <source>
        <dbReference type="EMBL" id="QNU67218.1"/>
    </source>
</evidence>
<dbReference type="Pfam" id="PF00005">
    <property type="entry name" value="ABC_tran"/>
    <property type="match status" value="1"/>
</dbReference>
<dbReference type="InterPro" id="IPR027417">
    <property type="entry name" value="P-loop_NTPase"/>
</dbReference>
<name>A0A4U7JGV6_9FIRM</name>
<evidence type="ECO:0000256" key="2">
    <source>
        <dbReference type="ARBA" id="ARBA00022741"/>
    </source>
</evidence>
<dbReference type="InterPro" id="IPR003593">
    <property type="entry name" value="AAA+_ATPase"/>
</dbReference>
<dbReference type="EMBL" id="CP061336">
    <property type="protein sequence ID" value="QNU67218.1"/>
    <property type="molecule type" value="Genomic_DNA"/>
</dbReference>
<dbReference type="AlphaFoldDB" id="A0A4U7JGV6"/>
<evidence type="ECO:0000256" key="1">
    <source>
        <dbReference type="ARBA" id="ARBA00022448"/>
    </source>
</evidence>
<accession>A0A4U7JGV6</accession>
<dbReference type="SUPFAM" id="SSF52540">
    <property type="entry name" value="P-loop containing nucleoside triphosphate hydrolases"/>
    <property type="match status" value="1"/>
</dbReference>
<dbReference type="PANTHER" id="PTHR42781">
    <property type="entry name" value="SPERMIDINE/PUTRESCINE IMPORT ATP-BINDING PROTEIN POTA"/>
    <property type="match status" value="1"/>
</dbReference>
<sequence>MSLYVNIKKVIDNNFTLDVEFSAHNEITALLGASGCGKSMTLKCIAGIEEPDEGTIVLDGKVLFDSKRKINLSPQKRKVGYLFQSYALFPNMTVEENIGIGVSASKNERKRIVREKMKAFYLEGLEKKRPHQLSGGQQQRVALARIMASEPDIIMLDEPFCALDSYLKWQLEQKIIDSLSSFQGTVLFVSHNRNEVYRFASTIAVISNGKIEVVSEKKSLFSDPKKLSAALISGCKNISRAKRVSEHTLKALDWDLILHTSSSISEDIKYVGIRAHYLEYTEKEDSHNVMNCDVVKVIENPFSFIIMLKNKNRSKDDGNALIRWETDKHNWREISKKGGPIKIVFKEEDLLLLV</sequence>
<dbReference type="InterPro" id="IPR050093">
    <property type="entry name" value="ABC_SmlMolc_Importer"/>
</dbReference>
<reference evidence="4 5" key="1">
    <citation type="submission" date="2020-09" db="EMBL/GenBank/DDBJ databases">
        <title>Characterization and genome sequencing of Ruminiclostridium sp. nov. MA18.</title>
        <authorList>
            <person name="Rettenmaier R."/>
            <person name="Kowollik M.-L."/>
            <person name="Liebl W."/>
            <person name="Zverlov V."/>
        </authorList>
    </citation>
    <scope>NUCLEOTIDE SEQUENCE [LARGE SCALE GENOMIC DNA]</scope>
    <source>
        <strain evidence="4 5">MA18</strain>
    </source>
</reference>
<dbReference type="PANTHER" id="PTHR42781:SF4">
    <property type="entry name" value="SPERMIDINE_PUTRESCINE IMPORT ATP-BINDING PROTEIN POTA"/>
    <property type="match status" value="1"/>
</dbReference>
<dbReference type="Proteomes" id="UP000306409">
    <property type="component" value="Chromosome"/>
</dbReference>
<dbReference type="RefSeq" id="WP_137697286.1">
    <property type="nucleotide sequence ID" value="NZ_CP061336.1"/>
</dbReference>